<dbReference type="AlphaFoldDB" id="A0AAV6Z9D2"/>
<dbReference type="FunFam" id="1.20.1070.10:FF:000001">
    <property type="entry name" value="Olfactory receptor"/>
    <property type="match status" value="1"/>
</dbReference>
<sequence length="327" mass="37049">MENNNQTLPNWFYLPGLSTDPQLQVIGFLVFLVIYMITLTGNCLLLITVRISPTLHTPMYFFLSNLSFIDICFSTTIVPVILMNTLSSDKSISTYSVILMNTLSTDKSISVGGCMVQMFCYLVCGVAECILLAIMAYDRFVAICRPLHYSSIMNMKICIILALTPWIIGLINSTIQVHITWRLPFCRTHHVHHFFCEVPPFLRLSCKDPLLNEISMYVAAGIIVLCSFLLTLISYIYIISTILRIHSTQGRRAVFSTCTSHLIVVTLYYGTIMSIYLQPRSFHSVEKDKIVSVLYTAVTPMLNPIIYSIRNKEVKSSIIANIQKIIK</sequence>
<protein>
    <recommendedName>
        <fullName evidence="12">Olfactory receptor</fullName>
    </recommendedName>
</protein>
<evidence type="ECO:0000256" key="5">
    <source>
        <dbReference type="ARBA" id="ARBA00022725"/>
    </source>
</evidence>
<organism evidence="14 15">
    <name type="scientific">Engystomops pustulosus</name>
    <name type="common">Tungara frog</name>
    <name type="synonym">Physalaemus pustulosus</name>
    <dbReference type="NCBI Taxonomy" id="76066"/>
    <lineage>
        <taxon>Eukaryota</taxon>
        <taxon>Metazoa</taxon>
        <taxon>Chordata</taxon>
        <taxon>Craniata</taxon>
        <taxon>Vertebrata</taxon>
        <taxon>Euteleostomi</taxon>
        <taxon>Amphibia</taxon>
        <taxon>Batrachia</taxon>
        <taxon>Anura</taxon>
        <taxon>Neobatrachia</taxon>
        <taxon>Hyloidea</taxon>
        <taxon>Leptodactylidae</taxon>
        <taxon>Leiuperinae</taxon>
        <taxon>Engystomops</taxon>
    </lineage>
</organism>
<feature type="transmembrane region" description="Helical" evidence="12">
    <location>
        <begin position="290"/>
        <end position="309"/>
    </location>
</feature>
<dbReference type="Proteomes" id="UP000824782">
    <property type="component" value="Unassembled WGS sequence"/>
</dbReference>
<keyword evidence="15" id="KW-1185">Reference proteome</keyword>
<keyword evidence="7 11" id="KW-0297">G-protein coupled receptor</keyword>
<dbReference type="Gene3D" id="1.20.1070.10">
    <property type="entry name" value="Rhodopsin 7-helix transmembrane proteins"/>
    <property type="match status" value="1"/>
</dbReference>
<proteinExistence type="inferred from homology"/>
<dbReference type="GO" id="GO:0005886">
    <property type="term" value="C:plasma membrane"/>
    <property type="evidence" value="ECO:0007669"/>
    <property type="project" value="UniProtKB-SubCell"/>
</dbReference>
<dbReference type="PANTHER" id="PTHR26452">
    <property type="entry name" value="OLFACTORY RECEPTOR"/>
    <property type="match status" value="1"/>
</dbReference>
<evidence type="ECO:0000256" key="1">
    <source>
        <dbReference type="ARBA" id="ARBA00004651"/>
    </source>
</evidence>
<feature type="transmembrane region" description="Helical" evidence="12">
    <location>
        <begin position="157"/>
        <end position="175"/>
    </location>
</feature>
<keyword evidence="9 11" id="KW-0675">Receptor</keyword>
<name>A0AAV6Z9D2_ENGPU</name>
<evidence type="ECO:0000256" key="2">
    <source>
        <dbReference type="ARBA" id="ARBA00022475"/>
    </source>
</evidence>
<evidence type="ECO:0000256" key="6">
    <source>
        <dbReference type="ARBA" id="ARBA00022989"/>
    </source>
</evidence>
<feature type="transmembrane region" description="Helical" evidence="12">
    <location>
        <begin position="259"/>
        <end position="278"/>
    </location>
</feature>
<dbReference type="GO" id="GO:0004984">
    <property type="term" value="F:olfactory receptor activity"/>
    <property type="evidence" value="ECO:0007669"/>
    <property type="project" value="InterPro"/>
</dbReference>
<evidence type="ECO:0000313" key="15">
    <source>
        <dbReference type="Proteomes" id="UP000824782"/>
    </source>
</evidence>
<feature type="transmembrane region" description="Helical" evidence="12">
    <location>
        <begin position="109"/>
        <end position="137"/>
    </location>
</feature>
<keyword evidence="6 12" id="KW-1133">Transmembrane helix</keyword>
<evidence type="ECO:0000256" key="8">
    <source>
        <dbReference type="ARBA" id="ARBA00023136"/>
    </source>
</evidence>
<feature type="domain" description="G-protein coupled receptors family 1 profile" evidence="13">
    <location>
        <begin position="41"/>
        <end position="307"/>
    </location>
</feature>
<dbReference type="SUPFAM" id="SSF81321">
    <property type="entry name" value="Family A G protein-coupled receptor-like"/>
    <property type="match status" value="1"/>
</dbReference>
<evidence type="ECO:0000256" key="4">
    <source>
        <dbReference type="ARBA" id="ARBA00022692"/>
    </source>
</evidence>
<dbReference type="InterPro" id="IPR050516">
    <property type="entry name" value="Olfactory_GPCR"/>
</dbReference>
<accession>A0AAV6Z9D2</accession>
<dbReference type="PROSITE" id="PS50262">
    <property type="entry name" value="G_PROTEIN_RECEP_F1_2"/>
    <property type="match status" value="1"/>
</dbReference>
<dbReference type="EMBL" id="WNYA01001223">
    <property type="protein sequence ID" value="KAG8546147.1"/>
    <property type="molecule type" value="Genomic_DNA"/>
</dbReference>
<dbReference type="PROSITE" id="PS00237">
    <property type="entry name" value="G_PROTEIN_RECEP_F1_1"/>
    <property type="match status" value="1"/>
</dbReference>
<dbReference type="InterPro" id="IPR017452">
    <property type="entry name" value="GPCR_Rhodpsn_7TM"/>
</dbReference>
<evidence type="ECO:0000259" key="13">
    <source>
        <dbReference type="PROSITE" id="PS50262"/>
    </source>
</evidence>
<reference evidence="14" key="1">
    <citation type="thesis" date="2020" institute="ProQuest LLC" country="789 East Eisenhower Parkway, Ann Arbor, MI, USA">
        <title>Comparative Genomics and Chromosome Evolution.</title>
        <authorList>
            <person name="Mudd A.B."/>
        </authorList>
    </citation>
    <scope>NUCLEOTIDE SEQUENCE</scope>
    <source>
        <strain evidence="14">237g6f4</strain>
        <tissue evidence="14">Blood</tissue>
    </source>
</reference>
<keyword evidence="3 12" id="KW-0716">Sensory transduction</keyword>
<feature type="transmembrane region" description="Helical" evidence="12">
    <location>
        <begin position="214"/>
        <end position="238"/>
    </location>
</feature>
<dbReference type="CDD" id="cd13954">
    <property type="entry name" value="7tmA_OR"/>
    <property type="match status" value="1"/>
</dbReference>
<comment type="similarity">
    <text evidence="11">Belongs to the G-protein coupled receptor 1 family.</text>
</comment>
<evidence type="ECO:0000256" key="9">
    <source>
        <dbReference type="ARBA" id="ARBA00023170"/>
    </source>
</evidence>
<keyword evidence="2 12" id="KW-1003">Cell membrane</keyword>
<evidence type="ECO:0000256" key="11">
    <source>
        <dbReference type="RuleBase" id="RU000688"/>
    </source>
</evidence>
<gene>
    <name evidence="14" type="ORF">GDO81_019681</name>
</gene>
<evidence type="ECO:0000256" key="3">
    <source>
        <dbReference type="ARBA" id="ARBA00022606"/>
    </source>
</evidence>
<comment type="subcellular location">
    <subcellularLocation>
        <location evidence="1 12">Cell membrane</location>
        <topology evidence="1 12">Multi-pass membrane protein</topology>
    </subcellularLocation>
</comment>
<feature type="transmembrane region" description="Helical" evidence="12">
    <location>
        <begin position="25"/>
        <end position="47"/>
    </location>
</feature>
<evidence type="ECO:0000313" key="14">
    <source>
        <dbReference type="EMBL" id="KAG8546147.1"/>
    </source>
</evidence>
<dbReference type="Pfam" id="PF13853">
    <property type="entry name" value="7tm_4"/>
    <property type="match status" value="1"/>
</dbReference>
<keyword evidence="4 11" id="KW-0812">Transmembrane</keyword>
<evidence type="ECO:0000256" key="12">
    <source>
        <dbReference type="RuleBase" id="RU363047"/>
    </source>
</evidence>
<dbReference type="PRINTS" id="PR00237">
    <property type="entry name" value="GPCRRHODOPSN"/>
</dbReference>
<evidence type="ECO:0000256" key="7">
    <source>
        <dbReference type="ARBA" id="ARBA00023040"/>
    </source>
</evidence>
<dbReference type="PRINTS" id="PR00245">
    <property type="entry name" value="OLFACTORYR"/>
</dbReference>
<dbReference type="InterPro" id="IPR000276">
    <property type="entry name" value="GPCR_Rhodpsn"/>
</dbReference>
<feature type="transmembrane region" description="Helical" evidence="12">
    <location>
        <begin position="59"/>
        <end position="82"/>
    </location>
</feature>
<keyword evidence="8 12" id="KW-0472">Membrane</keyword>
<dbReference type="InterPro" id="IPR000725">
    <property type="entry name" value="Olfact_rcpt"/>
</dbReference>
<comment type="caution">
    <text evidence="14">The sequence shown here is derived from an EMBL/GenBank/DDBJ whole genome shotgun (WGS) entry which is preliminary data.</text>
</comment>
<keyword evidence="5 12" id="KW-0552">Olfaction</keyword>
<keyword evidence="10 11" id="KW-0807">Transducer</keyword>
<evidence type="ECO:0000256" key="10">
    <source>
        <dbReference type="ARBA" id="ARBA00023224"/>
    </source>
</evidence>
<dbReference type="GO" id="GO:0004930">
    <property type="term" value="F:G protein-coupled receptor activity"/>
    <property type="evidence" value="ECO:0007669"/>
    <property type="project" value="UniProtKB-KW"/>
</dbReference>